<proteinExistence type="predicted"/>
<dbReference type="InterPro" id="IPR031479">
    <property type="entry name" value="SLX4IP"/>
</dbReference>
<feature type="compositionally biased region" description="Basic and acidic residues" evidence="1">
    <location>
        <begin position="287"/>
        <end position="344"/>
    </location>
</feature>
<evidence type="ECO:0000256" key="1">
    <source>
        <dbReference type="SAM" id="MobiDB-lite"/>
    </source>
</evidence>
<feature type="region of interest" description="Disordered" evidence="1">
    <location>
        <begin position="246"/>
        <end position="388"/>
    </location>
</feature>
<gene>
    <name evidence="3" type="primary">LOC116941558</name>
</gene>
<feature type="compositionally biased region" description="Polar residues" evidence="1">
    <location>
        <begin position="271"/>
        <end position="280"/>
    </location>
</feature>
<feature type="compositionally biased region" description="Basic residues" evidence="1">
    <location>
        <begin position="363"/>
        <end position="372"/>
    </location>
</feature>
<organism evidence="2 3">
    <name type="scientific">Petromyzon marinus</name>
    <name type="common">Sea lamprey</name>
    <dbReference type="NCBI Taxonomy" id="7757"/>
    <lineage>
        <taxon>Eukaryota</taxon>
        <taxon>Metazoa</taxon>
        <taxon>Chordata</taxon>
        <taxon>Craniata</taxon>
        <taxon>Vertebrata</taxon>
        <taxon>Cyclostomata</taxon>
        <taxon>Hyperoartia</taxon>
        <taxon>Petromyzontiformes</taxon>
        <taxon>Petromyzontidae</taxon>
        <taxon>Petromyzon</taxon>
    </lineage>
</organism>
<protein>
    <submittedName>
        <fullName evidence="3">Protein SLX4IP-like</fullName>
    </submittedName>
</protein>
<evidence type="ECO:0000313" key="2">
    <source>
        <dbReference type="Proteomes" id="UP001318040"/>
    </source>
</evidence>
<reference evidence="3" key="1">
    <citation type="submission" date="2025-08" db="UniProtKB">
        <authorList>
            <consortium name="RefSeq"/>
        </authorList>
    </citation>
    <scope>IDENTIFICATION</scope>
    <source>
        <tissue evidence="3">Sperm</tissue>
    </source>
</reference>
<dbReference type="KEGG" id="pmrn:116941558"/>
<sequence length="388" mass="42774">MRNRRDGTTAEATVRAVTSSTTTAALTSAVQATASPSIGFMEPDRDTLPLKCGSYVVLAEVRPVTRWTTRWSGLPRPYKQEVLSLLSDVVEQRVNSYLQLRRQRKPMQSKQMKERAHSKPVTNAGKYVEVETYFRKRHVGLRCLSGRFSERSYVKMPIFPEQLIVCVNAVCEAPPPPPPPPPPHPPAVLTPVAPLLRPEGVGARCGDRALSEYFNCPAVCQADAKALLTASAQRRQAKLKHIVKKIGHRKGKDRKPPSHRTGTAMGAEPAQYTSSDSPRISLQRARRHEEMKENNERSGRQWEGSVRTEARVDGGGDAPRAIKVEERATEVTLRGREASARHAEAPASVAAAAVAPPPGTSRGRTKLSRRRQQPPTLEVDAAKTRTDE</sequence>
<evidence type="ECO:0000313" key="3">
    <source>
        <dbReference type="RefSeq" id="XP_032808620.1"/>
    </source>
</evidence>
<dbReference type="PANTHER" id="PTHR28557">
    <property type="entry name" value="PROTEIN SLX4IP"/>
    <property type="match status" value="1"/>
</dbReference>
<dbReference type="RefSeq" id="XP_032808620.1">
    <property type="nucleotide sequence ID" value="XM_032952729.1"/>
</dbReference>
<dbReference type="CTD" id="128710"/>
<dbReference type="Pfam" id="PF15744">
    <property type="entry name" value="UPF0492"/>
    <property type="match status" value="1"/>
</dbReference>
<dbReference type="PANTHER" id="PTHR28557:SF1">
    <property type="entry name" value="PROTEIN SLX4IP"/>
    <property type="match status" value="1"/>
</dbReference>
<accession>A0AAJ7T1E5</accession>
<dbReference type="Proteomes" id="UP001318040">
    <property type="component" value="Chromosome 12"/>
</dbReference>
<name>A0AAJ7T1E5_PETMA</name>
<keyword evidence="2" id="KW-1185">Reference proteome</keyword>
<feature type="compositionally biased region" description="Low complexity" evidence="1">
    <location>
        <begin position="345"/>
        <end position="354"/>
    </location>
</feature>
<dbReference type="AlphaFoldDB" id="A0AAJ7T1E5"/>